<evidence type="ECO:0000259" key="2">
    <source>
        <dbReference type="Pfam" id="PF13966"/>
    </source>
</evidence>
<dbReference type="GO" id="GO:0003676">
    <property type="term" value="F:nucleic acid binding"/>
    <property type="evidence" value="ECO:0007669"/>
    <property type="project" value="InterPro"/>
</dbReference>
<dbReference type="OrthoDB" id="1748554at2759"/>
<feature type="domain" description="RNase H type-1" evidence="1">
    <location>
        <begin position="235"/>
        <end position="353"/>
    </location>
</feature>
<dbReference type="InterPro" id="IPR002156">
    <property type="entry name" value="RNaseH_domain"/>
</dbReference>
<dbReference type="PANTHER" id="PTHR47723:SF19">
    <property type="entry name" value="POLYNUCLEOTIDYL TRANSFERASE, RIBONUCLEASE H-LIKE SUPERFAMILY PROTEIN"/>
    <property type="match status" value="1"/>
</dbReference>
<protein>
    <submittedName>
        <fullName evidence="3">Ribonuclease h domain</fullName>
    </submittedName>
</protein>
<dbReference type="InterPro" id="IPR036397">
    <property type="entry name" value="RNaseH_sf"/>
</dbReference>
<sequence length="369" mass="42474">MSGPAKYLTGIRETTMMSDFIDHNKWKPPPNSNTLVIDLWQTLQEVEIGEREEEDTAVWTPSPNGKFTIKSAYVVLRTRYPKAKWAKAIWGNPMIPRHSFITWLAAKERLFTQDKHMKWGSLQKSVCALCTDLTTRDQLLQSGSCYGMSNYFKVQWHNHDLPPICNRNHYSQVFYYGMERSPMLVWYSERSYGCSIRMGLDFNHNERRLKSIFYPRTLSLAQAREPPDRDFIMFNTDGSISPEGNSYAGILRDFNGDVLMTYSANSKGCTIGYVEIQAIQVGLQLCKDLGIKRIQVRSDSKEAVDCIIGTTQATWRSRQLTSKIKALQSSFEDIQIKHIFREMNSAADWLAKHKSPNDFCMYASNPLPR</sequence>
<proteinExistence type="predicted"/>
<comment type="caution">
    <text evidence="3">The sequence shown here is derived from an EMBL/GenBank/DDBJ whole genome shotgun (WGS) entry which is preliminary data.</text>
</comment>
<dbReference type="GO" id="GO:0004523">
    <property type="term" value="F:RNA-DNA hybrid ribonuclease activity"/>
    <property type="evidence" value="ECO:0007669"/>
    <property type="project" value="InterPro"/>
</dbReference>
<dbReference type="Pfam" id="PF13966">
    <property type="entry name" value="zf-RVT"/>
    <property type="match status" value="1"/>
</dbReference>
<organism evidence="3 4">
    <name type="scientific">Thalictrum thalictroides</name>
    <name type="common">Rue-anemone</name>
    <name type="synonym">Anemone thalictroides</name>
    <dbReference type="NCBI Taxonomy" id="46969"/>
    <lineage>
        <taxon>Eukaryota</taxon>
        <taxon>Viridiplantae</taxon>
        <taxon>Streptophyta</taxon>
        <taxon>Embryophyta</taxon>
        <taxon>Tracheophyta</taxon>
        <taxon>Spermatophyta</taxon>
        <taxon>Magnoliopsida</taxon>
        <taxon>Ranunculales</taxon>
        <taxon>Ranunculaceae</taxon>
        <taxon>Thalictroideae</taxon>
        <taxon>Thalictrum</taxon>
    </lineage>
</organism>
<dbReference type="Proteomes" id="UP000554482">
    <property type="component" value="Unassembled WGS sequence"/>
</dbReference>
<evidence type="ECO:0000259" key="1">
    <source>
        <dbReference type="Pfam" id="PF13456"/>
    </source>
</evidence>
<dbReference type="AlphaFoldDB" id="A0A7J6VDQ3"/>
<name>A0A7J6VDQ3_THATH</name>
<feature type="domain" description="Reverse transcriptase zinc-binding" evidence="2">
    <location>
        <begin position="67"/>
        <end position="143"/>
    </location>
</feature>
<dbReference type="Pfam" id="PF13456">
    <property type="entry name" value="RVT_3"/>
    <property type="match status" value="1"/>
</dbReference>
<dbReference type="InterPro" id="IPR044730">
    <property type="entry name" value="RNase_H-like_dom_plant"/>
</dbReference>
<gene>
    <name evidence="3" type="ORF">FRX31_027536</name>
</gene>
<keyword evidence="4" id="KW-1185">Reference proteome</keyword>
<dbReference type="InterPro" id="IPR026960">
    <property type="entry name" value="RVT-Znf"/>
</dbReference>
<dbReference type="PANTHER" id="PTHR47723">
    <property type="entry name" value="OS05G0353850 PROTEIN"/>
    <property type="match status" value="1"/>
</dbReference>
<evidence type="ECO:0000313" key="4">
    <source>
        <dbReference type="Proteomes" id="UP000554482"/>
    </source>
</evidence>
<reference evidence="3 4" key="1">
    <citation type="submission" date="2020-06" db="EMBL/GenBank/DDBJ databases">
        <title>Transcriptomic and genomic resources for Thalictrum thalictroides and T. hernandezii: Facilitating candidate gene discovery in an emerging model plant lineage.</title>
        <authorList>
            <person name="Arias T."/>
            <person name="Riano-Pachon D.M."/>
            <person name="Di Stilio V.S."/>
        </authorList>
    </citation>
    <scope>NUCLEOTIDE SEQUENCE [LARGE SCALE GENOMIC DNA]</scope>
    <source>
        <strain evidence="4">cv. WT478/WT964</strain>
        <tissue evidence="3">Leaves</tissue>
    </source>
</reference>
<accession>A0A7J6VDQ3</accession>
<dbReference type="EMBL" id="JABWDY010034198">
    <property type="protein sequence ID" value="KAF5182877.1"/>
    <property type="molecule type" value="Genomic_DNA"/>
</dbReference>
<dbReference type="CDD" id="cd06222">
    <property type="entry name" value="RNase_H_like"/>
    <property type="match status" value="1"/>
</dbReference>
<dbReference type="InterPro" id="IPR053151">
    <property type="entry name" value="RNase_H-like"/>
</dbReference>
<dbReference type="InterPro" id="IPR012337">
    <property type="entry name" value="RNaseH-like_sf"/>
</dbReference>
<evidence type="ECO:0000313" key="3">
    <source>
        <dbReference type="EMBL" id="KAF5182877.1"/>
    </source>
</evidence>
<dbReference type="SUPFAM" id="SSF53098">
    <property type="entry name" value="Ribonuclease H-like"/>
    <property type="match status" value="1"/>
</dbReference>
<dbReference type="Gene3D" id="3.30.420.10">
    <property type="entry name" value="Ribonuclease H-like superfamily/Ribonuclease H"/>
    <property type="match status" value="1"/>
</dbReference>